<dbReference type="Proteomes" id="UP000004968">
    <property type="component" value="Unassembled WGS sequence"/>
</dbReference>
<feature type="non-terminal residue" evidence="1">
    <location>
        <position position="346"/>
    </location>
</feature>
<name>D3ASS4_9FIRM</name>
<dbReference type="Pfam" id="PF01663">
    <property type="entry name" value="Phosphodiest"/>
    <property type="match status" value="1"/>
</dbReference>
<gene>
    <name evidence="1" type="ORF">CLOSTHATH_06682</name>
</gene>
<dbReference type="InterPro" id="IPR017850">
    <property type="entry name" value="Alkaline_phosphatase_core_sf"/>
</dbReference>
<dbReference type="HOGENOM" id="CLU_017594_0_0_9"/>
<proteinExistence type="predicted"/>
<dbReference type="CDD" id="cd16018">
    <property type="entry name" value="Enpp"/>
    <property type="match status" value="1"/>
</dbReference>
<comment type="caution">
    <text evidence="1">The sequence shown here is derived from an EMBL/GenBank/DDBJ whole genome shotgun (WGS) entry which is preliminary data.</text>
</comment>
<protein>
    <submittedName>
        <fullName evidence="1">Type I phosphodiesterase / nucleotide pyrophosphatase</fullName>
    </submittedName>
</protein>
<dbReference type="PANTHER" id="PTHR10151:SF120">
    <property type="entry name" value="BIS(5'-ADENOSYL)-TRIPHOSPHATASE"/>
    <property type="match status" value="1"/>
</dbReference>
<sequence length="346" mass="38620">MSIDALFDEDIPCIKELPNFNRLLKNSARVRGGMRGIYPALTYPSHVSMITGTYPERHHICHNEIVDPFSREMDWYWYRDQIAVPTILDAAHAAGYTTACLGWPCMGGDPASDWNVPEIWPKRGAGNLEEVLIGSSSESVLADGGVLRKHMHVYKKLARFFVDEAIVGCACDLIRTRQPDVLFMHVAHLDHMRHVHGVYGREIEEALMVHDDWLGRILDEVKEAGLDDFTNIAVVSDHGHLAVKRMFQPNVLLAEAGLIRLDQSGTITGWEAFCNSASLSTQVHMRDPEDRQAREKLEAVLADVIKNPIYGVEAVFTKAEAKTEHHLEGGFEYIMEGGTGTAFGNA</sequence>
<dbReference type="GO" id="GO:0016787">
    <property type="term" value="F:hydrolase activity"/>
    <property type="evidence" value="ECO:0007669"/>
    <property type="project" value="UniProtKB-ARBA"/>
</dbReference>
<reference evidence="1 2" key="1">
    <citation type="submission" date="2010-01" db="EMBL/GenBank/DDBJ databases">
        <authorList>
            <person name="Weinstock G."/>
            <person name="Sodergren E."/>
            <person name="Clifton S."/>
            <person name="Fulton L."/>
            <person name="Fulton B."/>
            <person name="Courtney L."/>
            <person name="Fronick C."/>
            <person name="Harrison M."/>
            <person name="Strong C."/>
            <person name="Farmer C."/>
            <person name="Delahaunty K."/>
            <person name="Markovic C."/>
            <person name="Hall O."/>
            <person name="Minx P."/>
            <person name="Tomlinson C."/>
            <person name="Mitreva M."/>
            <person name="Nelson J."/>
            <person name="Hou S."/>
            <person name="Wollam A."/>
            <person name="Pepin K.H."/>
            <person name="Johnson M."/>
            <person name="Bhonagiri V."/>
            <person name="Nash W.E."/>
            <person name="Warren W."/>
            <person name="Chinwalla A."/>
            <person name="Mardis E.R."/>
            <person name="Wilson R.K."/>
        </authorList>
    </citation>
    <scope>NUCLEOTIDE SEQUENCE [LARGE SCALE GENOMIC DNA]</scope>
    <source>
        <strain evidence="1 2">DSM 13479</strain>
    </source>
</reference>
<accession>D3ASS4</accession>
<dbReference type="InterPro" id="IPR002591">
    <property type="entry name" value="Phosphodiest/P_Trfase"/>
</dbReference>
<organism evidence="1 2">
    <name type="scientific">Hungatella hathewayi DSM 13479</name>
    <dbReference type="NCBI Taxonomy" id="566550"/>
    <lineage>
        <taxon>Bacteria</taxon>
        <taxon>Bacillati</taxon>
        <taxon>Bacillota</taxon>
        <taxon>Clostridia</taxon>
        <taxon>Lachnospirales</taxon>
        <taxon>Lachnospiraceae</taxon>
        <taxon>Hungatella</taxon>
    </lineage>
</organism>
<evidence type="ECO:0000313" key="1">
    <source>
        <dbReference type="EMBL" id="EFC95131.1"/>
    </source>
</evidence>
<evidence type="ECO:0000313" key="2">
    <source>
        <dbReference type="Proteomes" id="UP000004968"/>
    </source>
</evidence>
<dbReference type="SUPFAM" id="SSF53649">
    <property type="entry name" value="Alkaline phosphatase-like"/>
    <property type="match status" value="1"/>
</dbReference>
<dbReference type="AlphaFoldDB" id="D3ASS4"/>
<dbReference type="Gene3D" id="3.40.720.10">
    <property type="entry name" value="Alkaline Phosphatase, subunit A"/>
    <property type="match status" value="1"/>
</dbReference>
<dbReference type="PANTHER" id="PTHR10151">
    <property type="entry name" value="ECTONUCLEOTIDE PYROPHOSPHATASE/PHOSPHODIESTERASE"/>
    <property type="match status" value="1"/>
</dbReference>
<dbReference type="EMBL" id="ACIO01000825">
    <property type="protein sequence ID" value="EFC95131.1"/>
    <property type="molecule type" value="Genomic_DNA"/>
</dbReference>